<sequence>MAAGQVFEVTDCEWRRLSATDGYTQLRLLKDGWKSHDFKVCFSKRSLGGSTGWNFNLDVKHVYSIEVYKSSRSQAGLRRLSMDRQEYERRTLTYEDISKAVANAPTPTGLIPYVIEMGNLGQITLHIQKQQQARDASHSLRNAALLAGGVTASGILARLELLEPILAPLSTMGDIVSEVHPIAKGIVGTFRAIHKVMKSVSELRAEINDLLEEMCIIFRYVDKINSALDKMDTDLVRETLAKLDELMRRTCDFVHAWHAYVQKRGSLLASLSPEQIKGTKNLRTEFVRLQGELNLGMTVDVFLRTPSMSSRSSSSDSATAANQTVVSVQHEANSRTTTPPPPAPSVEPPNYTEALATGAGKAPYYILVTDPVAMNTLSSLSGCHYAQHNHSRPAFSRHQSSATVVR</sequence>
<dbReference type="EMBL" id="KN880507">
    <property type="protein sequence ID" value="KIY68221.1"/>
    <property type="molecule type" value="Genomic_DNA"/>
</dbReference>
<reference evidence="2 3" key="1">
    <citation type="journal article" date="2015" name="Fungal Genet. Biol.">
        <title>Evolution of novel wood decay mechanisms in Agaricales revealed by the genome sequences of Fistulina hepatica and Cylindrobasidium torrendii.</title>
        <authorList>
            <person name="Floudas D."/>
            <person name="Held B.W."/>
            <person name="Riley R."/>
            <person name="Nagy L.G."/>
            <person name="Koehler G."/>
            <person name="Ransdell A.S."/>
            <person name="Younus H."/>
            <person name="Chow J."/>
            <person name="Chiniquy J."/>
            <person name="Lipzen A."/>
            <person name="Tritt A."/>
            <person name="Sun H."/>
            <person name="Haridas S."/>
            <person name="LaButti K."/>
            <person name="Ohm R.A."/>
            <person name="Kues U."/>
            <person name="Blanchette R.A."/>
            <person name="Grigoriev I.V."/>
            <person name="Minto R.E."/>
            <person name="Hibbett D.S."/>
        </authorList>
    </citation>
    <scope>NUCLEOTIDE SEQUENCE [LARGE SCALE GENOMIC DNA]</scope>
    <source>
        <strain evidence="2 3">FP15055 ss-10</strain>
    </source>
</reference>
<feature type="compositionally biased region" description="Pro residues" evidence="1">
    <location>
        <begin position="338"/>
        <end position="347"/>
    </location>
</feature>
<name>A0A0D7BF55_9AGAR</name>
<protein>
    <submittedName>
        <fullName evidence="2">Uncharacterized protein</fullName>
    </submittedName>
</protein>
<evidence type="ECO:0000313" key="3">
    <source>
        <dbReference type="Proteomes" id="UP000054007"/>
    </source>
</evidence>
<feature type="compositionally biased region" description="Low complexity" evidence="1">
    <location>
        <begin position="308"/>
        <end position="317"/>
    </location>
</feature>
<gene>
    <name evidence="2" type="ORF">CYLTODRAFT_453749</name>
</gene>
<organism evidence="2 3">
    <name type="scientific">Cylindrobasidium torrendii FP15055 ss-10</name>
    <dbReference type="NCBI Taxonomy" id="1314674"/>
    <lineage>
        <taxon>Eukaryota</taxon>
        <taxon>Fungi</taxon>
        <taxon>Dikarya</taxon>
        <taxon>Basidiomycota</taxon>
        <taxon>Agaricomycotina</taxon>
        <taxon>Agaricomycetes</taxon>
        <taxon>Agaricomycetidae</taxon>
        <taxon>Agaricales</taxon>
        <taxon>Marasmiineae</taxon>
        <taxon>Physalacriaceae</taxon>
        <taxon>Cylindrobasidium</taxon>
    </lineage>
</organism>
<evidence type="ECO:0000313" key="2">
    <source>
        <dbReference type="EMBL" id="KIY68221.1"/>
    </source>
</evidence>
<dbReference type="OrthoDB" id="3222020at2759"/>
<keyword evidence="3" id="KW-1185">Reference proteome</keyword>
<proteinExistence type="predicted"/>
<dbReference type="Proteomes" id="UP000054007">
    <property type="component" value="Unassembled WGS sequence"/>
</dbReference>
<dbReference type="AlphaFoldDB" id="A0A0D7BF55"/>
<evidence type="ECO:0000256" key="1">
    <source>
        <dbReference type="SAM" id="MobiDB-lite"/>
    </source>
</evidence>
<feature type="compositionally biased region" description="Polar residues" evidence="1">
    <location>
        <begin position="318"/>
        <end position="335"/>
    </location>
</feature>
<accession>A0A0D7BF55</accession>
<feature type="region of interest" description="Disordered" evidence="1">
    <location>
        <begin position="308"/>
        <end position="353"/>
    </location>
</feature>